<evidence type="ECO:0000313" key="5">
    <source>
        <dbReference type="Proteomes" id="UP000430670"/>
    </source>
</evidence>
<dbReference type="SUPFAM" id="SSF53187">
    <property type="entry name" value="Zn-dependent exopeptidases"/>
    <property type="match status" value="1"/>
</dbReference>
<dbReference type="AlphaFoldDB" id="A0A6I3SGT1"/>
<dbReference type="OrthoDB" id="9806267at2"/>
<evidence type="ECO:0000313" key="4">
    <source>
        <dbReference type="EMBL" id="MTV48038.1"/>
    </source>
</evidence>
<dbReference type="Pfam" id="PF07833">
    <property type="entry name" value="Cu_amine_oxidN1"/>
    <property type="match status" value="1"/>
</dbReference>
<dbReference type="InterPro" id="IPR021731">
    <property type="entry name" value="AMIN_dom"/>
</dbReference>
<evidence type="ECO:0000256" key="2">
    <source>
        <dbReference type="SAM" id="MobiDB-lite"/>
    </source>
</evidence>
<dbReference type="GO" id="GO:0030288">
    <property type="term" value="C:outer membrane-bounded periplasmic space"/>
    <property type="evidence" value="ECO:0007669"/>
    <property type="project" value="TreeGrafter"/>
</dbReference>
<evidence type="ECO:0000256" key="1">
    <source>
        <dbReference type="ARBA" id="ARBA00022801"/>
    </source>
</evidence>
<dbReference type="GO" id="GO:0009253">
    <property type="term" value="P:peptidoglycan catabolic process"/>
    <property type="evidence" value="ECO:0007669"/>
    <property type="project" value="InterPro"/>
</dbReference>
<feature type="domain" description="MurNAc-LAA" evidence="3">
    <location>
        <begin position="399"/>
        <end position="507"/>
    </location>
</feature>
<dbReference type="InterPro" id="IPR036582">
    <property type="entry name" value="Mao_N_sf"/>
</dbReference>
<dbReference type="GO" id="GO:0008745">
    <property type="term" value="F:N-acetylmuramoyl-L-alanine amidase activity"/>
    <property type="evidence" value="ECO:0007669"/>
    <property type="project" value="InterPro"/>
</dbReference>
<reference evidence="4 5" key="1">
    <citation type="submission" date="2019-11" db="EMBL/GenBank/DDBJ databases">
        <title>Whole-genome sequence of a the green, strictly anaerobic photosynthetic bacterium Heliobacillus mobilis DSM 6151.</title>
        <authorList>
            <person name="Kyndt J.A."/>
            <person name="Meyer T.E."/>
        </authorList>
    </citation>
    <scope>NUCLEOTIDE SEQUENCE [LARGE SCALE GENOMIC DNA]</scope>
    <source>
        <strain evidence="4 5">DSM 6151</strain>
    </source>
</reference>
<dbReference type="Gene3D" id="3.30.457.10">
    <property type="entry name" value="Copper amine oxidase-like, N-terminal domain"/>
    <property type="match status" value="1"/>
</dbReference>
<protein>
    <submittedName>
        <fullName evidence="4">AMIN domain-containing protein</fullName>
    </submittedName>
</protein>
<name>A0A6I3SGT1_HELMO</name>
<keyword evidence="1" id="KW-0378">Hydrolase</keyword>
<dbReference type="InterPro" id="IPR002508">
    <property type="entry name" value="MurNAc-LAA_cat"/>
</dbReference>
<dbReference type="CDD" id="cd02696">
    <property type="entry name" value="MurNAc-LAA"/>
    <property type="match status" value="1"/>
</dbReference>
<dbReference type="SMART" id="SM00646">
    <property type="entry name" value="Ami_3"/>
    <property type="match status" value="1"/>
</dbReference>
<dbReference type="Pfam" id="PF11741">
    <property type="entry name" value="AMIN"/>
    <property type="match status" value="1"/>
</dbReference>
<dbReference type="Pfam" id="PF01520">
    <property type="entry name" value="Amidase_3"/>
    <property type="match status" value="1"/>
</dbReference>
<accession>A0A6I3SGT1</accession>
<dbReference type="Gene3D" id="2.60.40.3500">
    <property type="match status" value="1"/>
</dbReference>
<organism evidence="4 5">
    <name type="scientific">Heliobacterium mobile</name>
    <name type="common">Heliobacillus mobilis</name>
    <dbReference type="NCBI Taxonomy" id="28064"/>
    <lineage>
        <taxon>Bacteria</taxon>
        <taxon>Bacillati</taxon>
        <taxon>Bacillota</taxon>
        <taxon>Clostridia</taxon>
        <taxon>Eubacteriales</taxon>
        <taxon>Heliobacteriaceae</taxon>
        <taxon>Heliobacterium</taxon>
    </lineage>
</organism>
<dbReference type="SUPFAM" id="SSF55383">
    <property type="entry name" value="Copper amine oxidase, domain N"/>
    <property type="match status" value="1"/>
</dbReference>
<keyword evidence="5" id="KW-1185">Reference proteome</keyword>
<gene>
    <name evidence="4" type="ORF">GJ688_03465</name>
</gene>
<dbReference type="Proteomes" id="UP000430670">
    <property type="component" value="Unassembled WGS sequence"/>
</dbReference>
<dbReference type="InterPro" id="IPR050695">
    <property type="entry name" value="N-acetylmuramoyl_amidase_3"/>
</dbReference>
<feature type="region of interest" description="Disordered" evidence="2">
    <location>
        <begin position="171"/>
        <end position="223"/>
    </location>
</feature>
<dbReference type="InterPro" id="IPR012854">
    <property type="entry name" value="Cu_amine_oxidase-like_N"/>
</dbReference>
<sequence length="513" mass="56842">MYDEKMRHKWNYQWKQLTKHIKGSLFLLLISSCFYLVGIFGFPSTGYAIEPINPSVNSIELIIDGERVNSDVAPIIKDDRVLVPLRVVSEYLKLNPTWIEELREVRLGKPGLLILLKPDVKTAQVNDKKVDLDVAPVIKDNRTMVPLRFVSTVLGAEVKWIAESRTVTILTTSNPSPSQNPPTAIAPPTTPPVITPLPTSSSSPPSQPPQVQPTQIPSQPAGEAPVEKVVGIDWKIENGSTILIHLDAPSGDYKVTRLSSPDRLIIDFPNLRLGDDLPRSTVVNLLPVKQIRFGQYQADIARAVIDLTAKVEPQIVKAAAGLEVRFALQPIRPTEETPLVLLDPGHGGIDPGALGPNQTREKDVTLQVALILRELLQKKGIAVLMTRTEDMYVSLADRGTINDRVRPDLFLSIHANSFARSDVGGTETWYYDEQGKQLASLLQQNVLPITGRNDRGIKQAGFYVLRSSPVPAALLEMAFISNPDEEKLLFDRNFQTRLAQTLCDTLTSYLNKQ</sequence>
<comment type="caution">
    <text evidence="4">The sequence shown here is derived from an EMBL/GenBank/DDBJ whole genome shotgun (WGS) entry which is preliminary data.</text>
</comment>
<evidence type="ECO:0000259" key="3">
    <source>
        <dbReference type="SMART" id="SM00646"/>
    </source>
</evidence>
<dbReference type="PROSITE" id="PS51257">
    <property type="entry name" value="PROKAR_LIPOPROTEIN"/>
    <property type="match status" value="1"/>
</dbReference>
<proteinExistence type="predicted"/>
<dbReference type="PANTHER" id="PTHR30404:SF0">
    <property type="entry name" value="N-ACETYLMURAMOYL-L-ALANINE AMIDASE AMIC"/>
    <property type="match status" value="1"/>
</dbReference>
<dbReference type="RefSeq" id="WP_155475133.1">
    <property type="nucleotide sequence ID" value="NZ_WNKU01000002.1"/>
</dbReference>
<dbReference type="Gene3D" id="3.40.630.40">
    <property type="entry name" value="Zn-dependent exopeptidases"/>
    <property type="match status" value="1"/>
</dbReference>
<feature type="compositionally biased region" description="Pro residues" evidence="2">
    <location>
        <begin position="178"/>
        <end position="195"/>
    </location>
</feature>
<dbReference type="PANTHER" id="PTHR30404">
    <property type="entry name" value="N-ACETYLMURAMOYL-L-ALANINE AMIDASE"/>
    <property type="match status" value="1"/>
</dbReference>
<dbReference type="EMBL" id="WNKU01000002">
    <property type="protein sequence ID" value="MTV48038.1"/>
    <property type="molecule type" value="Genomic_DNA"/>
</dbReference>